<dbReference type="PANTHER" id="PTHR10681">
    <property type="entry name" value="THIOREDOXIN PEROXIDASE"/>
    <property type="match status" value="1"/>
</dbReference>
<name>A0A934HU07_9CLOT</name>
<keyword evidence="6" id="KW-1185">Reference proteome</keyword>
<evidence type="ECO:0000256" key="3">
    <source>
        <dbReference type="ARBA" id="ARBA00037420"/>
    </source>
</evidence>
<dbReference type="InterPro" id="IPR000866">
    <property type="entry name" value="AhpC/TSA"/>
</dbReference>
<dbReference type="Gene3D" id="3.40.30.10">
    <property type="entry name" value="Glutaredoxin"/>
    <property type="match status" value="1"/>
</dbReference>
<comment type="similarity">
    <text evidence="1">Belongs to the peroxiredoxin family. AhpC/Prx1 subfamily.</text>
</comment>
<dbReference type="GO" id="GO:0042744">
    <property type="term" value="P:hydrogen peroxide catabolic process"/>
    <property type="evidence" value="ECO:0007669"/>
    <property type="project" value="TreeGrafter"/>
</dbReference>
<dbReference type="SUPFAM" id="SSF52833">
    <property type="entry name" value="Thioredoxin-like"/>
    <property type="match status" value="1"/>
</dbReference>
<accession>A0A934HU07</accession>
<evidence type="ECO:0000256" key="2">
    <source>
        <dbReference type="ARBA" id="ARBA00023002"/>
    </source>
</evidence>
<comment type="function">
    <text evidence="3">Thiol-specific peroxidase that catalyzes the reduction of hydrogen peroxide and organic hydroperoxides to water and alcohols, respectively. Plays a role in cell protection against oxidative stress by detoxifying peroxides.</text>
</comment>
<evidence type="ECO:0000313" key="6">
    <source>
        <dbReference type="Proteomes" id="UP000622687"/>
    </source>
</evidence>
<dbReference type="Pfam" id="PF00578">
    <property type="entry name" value="AhpC-TSA"/>
    <property type="match status" value="1"/>
</dbReference>
<dbReference type="PANTHER" id="PTHR10681:SF128">
    <property type="entry name" value="THIOREDOXIN-DEPENDENT PEROXIDE REDUCTASE, MITOCHONDRIAL"/>
    <property type="match status" value="1"/>
</dbReference>
<evidence type="ECO:0000259" key="4">
    <source>
        <dbReference type="Pfam" id="PF00578"/>
    </source>
</evidence>
<proteinExistence type="inferred from homology"/>
<protein>
    <submittedName>
        <fullName evidence="5">Redoxin domain-containing protein</fullName>
    </submittedName>
</protein>
<reference evidence="5" key="1">
    <citation type="submission" date="2020-12" db="EMBL/GenBank/DDBJ databases">
        <title>Clostridium thailandense sp. nov., a novel acetogenic bacterium isolated from peat land soil in Thailand.</title>
        <authorList>
            <person name="Chaikitkaew S."/>
            <person name="Birkeland N.K."/>
        </authorList>
    </citation>
    <scope>NUCLEOTIDE SEQUENCE</scope>
    <source>
        <strain evidence="5">DSM 17425</strain>
    </source>
</reference>
<dbReference type="GO" id="GO:0008379">
    <property type="term" value="F:thioredoxin peroxidase activity"/>
    <property type="evidence" value="ECO:0007669"/>
    <property type="project" value="TreeGrafter"/>
</dbReference>
<dbReference type="InterPro" id="IPR036249">
    <property type="entry name" value="Thioredoxin-like_sf"/>
</dbReference>
<keyword evidence="2" id="KW-0560">Oxidoreductase</keyword>
<dbReference type="GO" id="GO:0006979">
    <property type="term" value="P:response to oxidative stress"/>
    <property type="evidence" value="ECO:0007669"/>
    <property type="project" value="TreeGrafter"/>
</dbReference>
<organism evidence="5 6">
    <name type="scientific">Clostridium aciditolerans</name>
    <dbReference type="NCBI Taxonomy" id="339861"/>
    <lineage>
        <taxon>Bacteria</taxon>
        <taxon>Bacillati</taxon>
        <taxon>Bacillota</taxon>
        <taxon>Clostridia</taxon>
        <taxon>Eubacteriales</taxon>
        <taxon>Clostridiaceae</taxon>
        <taxon>Clostridium</taxon>
    </lineage>
</organism>
<evidence type="ECO:0000256" key="1">
    <source>
        <dbReference type="ARBA" id="ARBA00009796"/>
    </source>
</evidence>
<dbReference type="InterPro" id="IPR050217">
    <property type="entry name" value="Peroxiredoxin"/>
</dbReference>
<evidence type="ECO:0000313" key="5">
    <source>
        <dbReference type="EMBL" id="MBI6871389.1"/>
    </source>
</evidence>
<dbReference type="GO" id="GO:0005829">
    <property type="term" value="C:cytosol"/>
    <property type="evidence" value="ECO:0007669"/>
    <property type="project" value="TreeGrafter"/>
</dbReference>
<feature type="domain" description="Alkyl hydroperoxide reductase subunit C/ Thiol specific antioxidant" evidence="4">
    <location>
        <begin position="3"/>
        <end position="71"/>
    </location>
</feature>
<sequence length="125" mass="13971">MNLNSEVLAISTDSILSHKMFIQTSPSANKINYPLLSDRNFEISKKYGVFDENGGYAYRATFVIDTEGAIKSYLVYPDSVGRNIDELLRLLEGLQYNQKTSLGVQSGWKPGDSGIEVGWDHIGKY</sequence>
<dbReference type="Proteomes" id="UP000622687">
    <property type="component" value="Unassembled WGS sequence"/>
</dbReference>
<dbReference type="AlphaFoldDB" id="A0A934HU07"/>
<dbReference type="GO" id="GO:0033554">
    <property type="term" value="P:cellular response to stress"/>
    <property type="evidence" value="ECO:0007669"/>
    <property type="project" value="TreeGrafter"/>
</dbReference>
<dbReference type="GO" id="GO:0045454">
    <property type="term" value="P:cell redox homeostasis"/>
    <property type="evidence" value="ECO:0007669"/>
    <property type="project" value="TreeGrafter"/>
</dbReference>
<comment type="caution">
    <text evidence="5">The sequence shown here is derived from an EMBL/GenBank/DDBJ whole genome shotgun (WGS) entry which is preliminary data.</text>
</comment>
<gene>
    <name evidence="5" type="ORF">I6U51_01545</name>
</gene>
<dbReference type="EMBL" id="JAEEGB010000003">
    <property type="protein sequence ID" value="MBI6871389.1"/>
    <property type="molecule type" value="Genomic_DNA"/>
</dbReference>